<dbReference type="InterPro" id="IPR015943">
    <property type="entry name" value="WD40/YVTN_repeat-like_dom_sf"/>
</dbReference>
<evidence type="ECO:0000256" key="1">
    <source>
        <dbReference type="ARBA" id="ARBA00004123"/>
    </source>
</evidence>
<dbReference type="SUPFAM" id="SSF50978">
    <property type="entry name" value="WD40 repeat-like"/>
    <property type="match status" value="3"/>
</dbReference>
<keyword evidence="8" id="KW-0819">tRNA processing</keyword>
<comment type="similarity">
    <text evidence="4">Belongs to the WD repeat ELP2 family.</text>
</comment>
<dbReference type="InterPro" id="IPR001680">
    <property type="entry name" value="WD40_rpt"/>
</dbReference>
<keyword evidence="13" id="KW-1185">Reference proteome</keyword>
<dbReference type="PANTHER" id="PTHR44111:SF1">
    <property type="entry name" value="ELONGATOR COMPLEX PROTEIN 2"/>
    <property type="match status" value="1"/>
</dbReference>
<dbReference type="PROSITE" id="PS50082">
    <property type="entry name" value="WD_REPEATS_2"/>
    <property type="match status" value="3"/>
</dbReference>
<comment type="subcellular location">
    <subcellularLocation>
        <location evidence="2">Cytoplasm</location>
    </subcellularLocation>
    <subcellularLocation>
        <location evidence="1">Nucleus</location>
    </subcellularLocation>
</comment>
<dbReference type="OMA" id="NPRSHCL"/>
<evidence type="ECO:0000256" key="3">
    <source>
        <dbReference type="ARBA" id="ARBA00005043"/>
    </source>
</evidence>
<dbReference type="InterPro" id="IPR037289">
    <property type="entry name" value="Elp2"/>
</dbReference>
<dbReference type="SMART" id="SM00320">
    <property type="entry name" value="WD40"/>
    <property type="match status" value="8"/>
</dbReference>
<feature type="repeat" description="WD" evidence="11">
    <location>
        <begin position="556"/>
        <end position="589"/>
    </location>
</feature>
<comment type="caution">
    <text evidence="12">The sequence shown here is derived from an EMBL/GenBank/DDBJ whole genome shotgun (WGS) entry which is preliminary data.</text>
</comment>
<dbReference type="GO" id="GO:0005737">
    <property type="term" value="C:cytoplasm"/>
    <property type="evidence" value="ECO:0007669"/>
    <property type="project" value="UniProtKB-SubCell"/>
</dbReference>
<dbReference type="GO" id="GO:0002098">
    <property type="term" value="P:tRNA wobble uridine modification"/>
    <property type="evidence" value="ECO:0007669"/>
    <property type="project" value="InterPro"/>
</dbReference>
<dbReference type="STRING" id="158441.A0A226E441"/>
<dbReference type="EMBL" id="LNIX01000007">
    <property type="protein sequence ID" value="OXA52048.1"/>
    <property type="molecule type" value="Genomic_DNA"/>
</dbReference>
<dbReference type="Pfam" id="PF00400">
    <property type="entry name" value="WD40"/>
    <property type="match status" value="5"/>
</dbReference>
<evidence type="ECO:0000313" key="13">
    <source>
        <dbReference type="Proteomes" id="UP000198287"/>
    </source>
</evidence>
<evidence type="ECO:0000256" key="11">
    <source>
        <dbReference type="PROSITE-ProRule" id="PRU00221"/>
    </source>
</evidence>
<proteinExistence type="inferred from homology"/>
<evidence type="ECO:0000256" key="2">
    <source>
        <dbReference type="ARBA" id="ARBA00004496"/>
    </source>
</evidence>
<keyword evidence="9" id="KW-0677">Repeat</keyword>
<dbReference type="GO" id="GO:0033588">
    <property type="term" value="C:elongator holoenzyme complex"/>
    <property type="evidence" value="ECO:0007669"/>
    <property type="project" value="InterPro"/>
</dbReference>
<evidence type="ECO:0000256" key="9">
    <source>
        <dbReference type="ARBA" id="ARBA00022737"/>
    </source>
</evidence>
<keyword evidence="10" id="KW-0539">Nucleus</keyword>
<dbReference type="UniPathway" id="UPA00988"/>
<sequence>MEARVEYISAVCNCTYNCLEVTDSFVLFGTNKALAIYDLDEEKVTSTYFCHEGRVNCVRFVKTVYANSQPFEFVVSCCAGGRLILLENCETPSSKKDVFKYKPLVTQQVNGRCNTVCDGIQLEDGTFILGCITAESEIFMYSTNQTGSELVLLQEIRLNRSLANDLAFHAFEDGNIILALAMDTGAVALYDLDKSNCTDNLFKFVPVLTLQKHEDWVRCLDFVTLETGDTLLATGGQDSFIAVWKFSKSKSDQSSFEFQVHQYKDYNVVFDSMIIGHEGWINSLHWNFEGELLSCSSDQSIIIWENLGDIWMEKDRLGVTGGMVPGGCCAKYFSNRVVSSGFQGAVQIWNYVESQWQLRPSITGHFRPISDMDYDCHGNYVVTTSEDQTTRIHAPWGKTRWHEISRPQIHGHDLFACRTIGEMIVSGAEEKILRAFQPTEIFYTNLQDASGIRVEHANAAKAAFLPSLGLSNITEDTQTAAISLDLPLESRLDEDFIRSQTLWLEVSKLYGHVFEIACIATSPVDPLIASASQATKHQFAAIILWCSKRWKNLGEFPHHKLNVTGMEFSPDGSRLLSVSRDRTWVVWKVMKTEADDFKIEMIDNGSIHTRALWVGTWSPRSNFFVTGARDKKLIIWGCTNKDGNEKYEPAITETFSSSVSGAAVNSDNVIAIGLETGEVELFQYDQDNSSFKNVLKLDCSYAHHDTVKRLRFNPSKKSQLASAGADNIFKIFEIANSGTIQII</sequence>
<protein>
    <recommendedName>
        <fullName evidence="5">Elongator complex protein 2</fullName>
    </recommendedName>
</protein>
<accession>A0A226E441</accession>
<evidence type="ECO:0000256" key="7">
    <source>
        <dbReference type="ARBA" id="ARBA00022574"/>
    </source>
</evidence>
<dbReference type="OrthoDB" id="27911at2759"/>
<feature type="repeat" description="WD" evidence="11">
    <location>
        <begin position="274"/>
        <end position="305"/>
    </location>
</feature>
<name>A0A226E441_FOLCA</name>
<evidence type="ECO:0000313" key="12">
    <source>
        <dbReference type="EMBL" id="OXA52048.1"/>
    </source>
</evidence>
<dbReference type="PROSITE" id="PS50294">
    <property type="entry name" value="WD_REPEATS_REGION"/>
    <property type="match status" value="1"/>
</dbReference>
<dbReference type="PANTHER" id="PTHR44111">
    <property type="entry name" value="ELONGATOR COMPLEX PROTEIN 2"/>
    <property type="match status" value="1"/>
</dbReference>
<evidence type="ECO:0000256" key="10">
    <source>
        <dbReference type="ARBA" id="ARBA00023242"/>
    </source>
</evidence>
<organism evidence="12 13">
    <name type="scientific">Folsomia candida</name>
    <name type="common">Springtail</name>
    <dbReference type="NCBI Taxonomy" id="158441"/>
    <lineage>
        <taxon>Eukaryota</taxon>
        <taxon>Metazoa</taxon>
        <taxon>Ecdysozoa</taxon>
        <taxon>Arthropoda</taxon>
        <taxon>Hexapoda</taxon>
        <taxon>Collembola</taxon>
        <taxon>Entomobryomorpha</taxon>
        <taxon>Isotomoidea</taxon>
        <taxon>Isotomidae</taxon>
        <taxon>Proisotominae</taxon>
        <taxon>Folsomia</taxon>
    </lineage>
</organism>
<reference evidence="12 13" key="1">
    <citation type="submission" date="2015-12" db="EMBL/GenBank/DDBJ databases">
        <title>The genome of Folsomia candida.</title>
        <authorList>
            <person name="Faddeeva A."/>
            <person name="Derks M.F."/>
            <person name="Anvar Y."/>
            <person name="Smit S."/>
            <person name="Van Straalen N."/>
            <person name="Roelofs D."/>
        </authorList>
    </citation>
    <scope>NUCLEOTIDE SEQUENCE [LARGE SCALE GENOMIC DNA]</scope>
    <source>
        <strain evidence="12 13">VU population</strain>
        <tissue evidence="12">Whole body</tissue>
    </source>
</reference>
<keyword evidence="7 11" id="KW-0853">WD repeat</keyword>
<evidence type="ECO:0000256" key="8">
    <source>
        <dbReference type="ARBA" id="ARBA00022694"/>
    </source>
</evidence>
<dbReference type="InterPro" id="IPR036322">
    <property type="entry name" value="WD40_repeat_dom_sf"/>
</dbReference>
<feature type="repeat" description="WD" evidence="11">
    <location>
        <begin position="210"/>
        <end position="254"/>
    </location>
</feature>
<evidence type="ECO:0000256" key="4">
    <source>
        <dbReference type="ARBA" id="ARBA00005881"/>
    </source>
</evidence>
<comment type="pathway">
    <text evidence="3">tRNA modification; 5-methoxycarbonylmethyl-2-thiouridine-tRNA biosynthesis.</text>
</comment>
<evidence type="ECO:0000256" key="5">
    <source>
        <dbReference type="ARBA" id="ARBA00020267"/>
    </source>
</evidence>
<dbReference type="Proteomes" id="UP000198287">
    <property type="component" value="Unassembled WGS sequence"/>
</dbReference>
<dbReference type="GO" id="GO:0005634">
    <property type="term" value="C:nucleus"/>
    <property type="evidence" value="ECO:0007669"/>
    <property type="project" value="UniProtKB-SubCell"/>
</dbReference>
<keyword evidence="6" id="KW-0963">Cytoplasm</keyword>
<gene>
    <name evidence="12" type="ORF">Fcan01_13665</name>
</gene>
<dbReference type="Gene3D" id="2.130.10.10">
    <property type="entry name" value="YVTN repeat-like/Quinoprotein amine dehydrogenase"/>
    <property type="match status" value="3"/>
</dbReference>
<evidence type="ECO:0000256" key="6">
    <source>
        <dbReference type="ARBA" id="ARBA00022490"/>
    </source>
</evidence>
<dbReference type="AlphaFoldDB" id="A0A226E441"/>